<dbReference type="InterPro" id="IPR001901">
    <property type="entry name" value="Translocase_SecE/Sec61-g"/>
</dbReference>
<comment type="function">
    <text evidence="9">Essential subunit of the Sec protein translocation channel SecYEG. Clamps together the 2 halves of SecY. May contact the channel plug during translocation.</text>
</comment>
<evidence type="ECO:0000313" key="10">
    <source>
        <dbReference type="EMBL" id="GHC62426.1"/>
    </source>
</evidence>
<accession>A0A8J3DE58</accession>
<feature type="transmembrane region" description="Helical" evidence="9">
    <location>
        <begin position="31"/>
        <end position="51"/>
    </location>
</feature>
<comment type="caution">
    <text evidence="10">The sequence shown here is derived from an EMBL/GenBank/DDBJ whole genome shotgun (WGS) entry which is preliminary data.</text>
</comment>
<dbReference type="GO" id="GO:0043952">
    <property type="term" value="P:protein transport by the Sec complex"/>
    <property type="evidence" value="ECO:0007669"/>
    <property type="project" value="UniProtKB-UniRule"/>
</dbReference>
<dbReference type="PANTHER" id="PTHR33910">
    <property type="entry name" value="PROTEIN TRANSLOCASE SUBUNIT SECE"/>
    <property type="match status" value="1"/>
</dbReference>
<keyword evidence="7 9" id="KW-0811">Translocation</keyword>
<protein>
    <recommendedName>
        <fullName evidence="9">Protein translocase subunit SecE</fullName>
    </recommendedName>
</protein>
<dbReference type="PROSITE" id="PS01067">
    <property type="entry name" value="SECE_SEC61G"/>
    <property type="match status" value="1"/>
</dbReference>
<keyword evidence="6 9" id="KW-1133">Transmembrane helix</keyword>
<dbReference type="RefSeq" id="WP_189487249.1">
    <property type="nucleotide sequence ID" value="NZ_BMZO01000001.1"/>
</dbReference>
<keyword evidence="5 9" id="KW-0653">Protein transport</keyword>
<name>A0A8J3DE58_9HYPH</name>
<reference evidence="10" key="2">
    <citation type="submission" date="2020-09" db="EMBL/GenBank/DDBJ databases">
        <authorList>
            <person name="Sun Q."/>
            <person name="Kim S."/>
        </authorList>
    </citation>
    <scope>NUCLEOTIDE SEQUENCE</scope>
    <source>
        <strain evidence="10">KCTC 42097</strain>
    </source>
</reference>
<keyword evidence="3 9" id="KW-1003">Cell membrane</keyword>
<keyword evidence="2 9" id="KW-0813">Transport</keyword>
<evidence type="ECO:0000256" key="1">
    <source>
        <dbReference type="ARBA" id="ARBA00004370"/>
    </source>
</evidence>
<evidence type="ECO:0000256" key="8">
    <source>
        <dbReference type="ARBA" id="ARBA00023136"/>
    </source>
</evidence>
<comment type="subcellular location">
    <subcellularLocation>
        <location evidence="9">Cell membrane</location>
        <topology evidence="9">Single-pass membrane protein</topology>
    </subcellularLocation>
    <subcellularLocation>
        <location evidence="1">Membrane</location>
    </subcellularLocation>
</comment>
<comment type="similarity">
    <text evidence="9">Belongs to the SecE/SEC61-gamma family.</text>
</comment>
<evidence type="ECO:0000256" key="3">
    <source>
        <dbReference type="ARBA" id="ARBA00022475"/>
    </source>
</evidence>
<dbReference type="InterPro" id="IPR005807">
    <property type="entry name" value="SecE_bac"/>
</dbReference>
<dbReference type="GO" id="GO:0006605">
    <property type="term" value="P:protein targeting"/>
    <property type="evidence" value="ECO:0007669"/>
    <property type="project" value="UniProtKB-UniRule"/>
</dbReference>
<evidence type="ECO:0000256" key="9">
    <source>
        <dbReference type="HAMAP-Rule" id="MF_00422"/>
    </source>
</evidence>
<dbReference type="EMBL" id="BMZO01000001">
    <property type="protein sequence ID" value="GHC62426.1"/>
    <property type="molecule type" value="Genomic_DNA"/>
</dbReference>
<evidence type="ECO:0000313" key="11">
    <source>
        <dbReference type="Proteomes" id="UP000641137"/>
    </source>
</evidence>
<sequence>MASKTKNPFVFFQQVKSETAKVSWPSRRETMISTIMVLIFAFLAAIFFFAADQLMGLAVELILGIGR</sequence>
<dbReference type="GO" id="GO:0008320">
    <property type="term" value="F:protein transmembrane transporter activity"/>
    <property type="evidence" value="ECO:0007669"/>
    <property type="project" value="UniProtKB-UniRule"/>
</dbReference>
<evidence type="ECO:0000256" key="4">
    <source>
        <dbReference type="ARBA" id="ARBA00022692"/>
    </source>
</evidence>
<dbReference type="NCBIfam" id="TIGR00964">
    <property type="entry name" value="secE_bact"/>
    <property type="match status" value="1"/>
</dbReference>
<dbReference type="GO" id="GO:0009306">
    <property type="term" value="P:protein secretion"/>
    <property type="evidence" value="ECO:0007669"/>
    <property type="project" value="UniProtKB-UniRule"/>
</dbReference>
<dbReference type="Pfam" id="PF00584">
    <property type="entry name" value="SecE"/>
    <property type="match status" value="1"/>
</dbReference>
<evidence type="ECO:0000256" key="5">
    <source>
        <dbReference type="ARBA" id="ARBA00022927"/>
    </source>
</evidence>
<dbReference type="AlphaFoldDB" id="A0A8J3DE58"/>
<dbReference type="HAMAP" id="MF_00422">
    <property type="entry name" value="SecE"/>
    <property type="match status" value="1"/>
</dbReference>
<dbReference type="GO" id="GO:0065002">
    <property type="term" value="P:intracellular protein transmembrane transport"/>
    <property type="evidence" value="ECO:0007669"/>
    <property type="project" value="UniProtKB-UniRule"/>
</dbReference>
<dbReference type="InterPro" id="IPR038379">
    <property type="entry name" value="SecE_sf"/>
</dbReference>
<keyword evidence="4 9" id="KW-0812">Transmembrane</keyword>
<gene>
    <name evidence="9 10" type="primary">secE</name>
    <name evidence="10" type="ORF">GCM10010136_03530</name>
</gene>
<reference evidence="10" key="1">
    <citation type="journal article" date="2014" name="Int. J. Syst. Evol. Microbiol.">
        <title>Complete genome sequence of Corynebacterium casei LMG S-19264T (=DSM 44701T), isolated from a smear-ripened cheese.</title>
        <authorList>
            <consortium name="US DOE Joint Genome Institute (JGI-PGF)"/>
            <person name="Walter F."/>
            <person name="Albersmeier A."/>
            <person name="Kalinowski J."/>
            <person name="Ruckert C."/>
        </authorList>
    </citation>
    <scope>NUCLEOTIDE SEQUENCE</scope>
    <source>
        <strain evidence="10">KCTC 42097</strain>
    </source>
</reference>
<comment type="subunit">
    <text evidence="9">Component of the Sec protein translocase complex. Heterotrimer consisting of SecY, SecE and SecG subunits. The heterotrimers can form oligomers, although 1 heterotrimer is thought to be able to translocate proteins. Interacts with the ribosome. Interacts with SecDF, and other proteins may be involved. Interacts with SecA.</text>
</comment>
<proteinExistence type="inferred from homology"/>
<dbReference type="Gene3D" id="1.20.5.1030">
    <property type="entry name" value="Preprotein translocase secy subunit"/>
    <property type="match status" value="1"/>
</dbReference>
<evidence type="ECO:0000256" key="7">
    <source>
        <dbReference type="ARBA" id="ARBA00023010"/>
    </source>
</evidence>
<keyword evidence="8 9" id="KW-0472">Membrane</keyword>
<evidence type="ECO:0000256" key="2">
    <source>
        <dbReference type="ARBA" id="ARBA00022448"/>
    </source>
</evidence>
<keyword evidence="11" id="KW-1185">Reference proteome</keyword>
<dbReference type="GO" id="GO:0005886">
    <property type="term" value="C:plasma membrane"/>
    <property type="evidence" value="ECO:0007669"/>
    <property type="project" value="UniProtKB-SubCell"/>
</dbReference>
<organism evidence="10 11">
    <name type="scientific">Limoniibacter endophyticus</name>
    <dbReference type="NCBI Taxonomy" id="1565040"/>
    <lineage>
        <taxon>Bacteria</taxon>
        <taxon>Pseudomonadati</taxon>
        <taxon>Pseudomonadota</taxon>
        <taxon>Alphaproteobacteria</taxon>
        <taxon>Hyphomicrobiales</taxon>
        <taxon>Bartonellaceae</taxon>
        <taxon>Limoniibacter</taxon>
    </lineage>
</organism>
<evidence type="ECO:0000256" key="6">
    <source>
        <dbReference type="ARBA" id="ARBA00022989"/>
    </source>
</evidence>
<dbReference type="Proteomes" id="UP000641137">
    <property type="component" value="Unassembled WGS sequence"/>
</dbReference>
<dbReference type="PANTHER" id="PTHR33910:SF1">
    <property type="entry name" value="PROTEIN TRANSLOCASE SUBUNIT SECE"/>
    <property type="match status" value="1"/>
</dbReference>